<evidence type="ECO:0000313" key="4">
    <source>
        <dbReference type="EMBL" id="OCB90400.1"/>
    </source>
</evidence>
<keyword evidence="5" id="KW-1185">Reference proteome</keyword>
<organism evidence="4 5">
    <name type="scientific">Sanghuangporus baumii</name>
    <name type="common">Phellinus baumii</name>
    <dbReference type="NCBI Taxonomy" id="108892"/>
    <lineage>
        <taxon>Eukaryota</taxon>
        <taxon>Fungi</taxon>
        <taxon>Dikarya</taxon>
        <taxon>Basidiomycota</taxon>
        <taxon>Agaricomycotina</taxon>
        <taxon>Agaricomycetes</taxon>
        <taxon>Hymenochaetales</taxon>
        <taxon>Hymenochaetaceae</taxon>
        <taxon>Sanghuangporus</taxon>
    </lineage>
</organism>
<feature type="region of interest" description="Disordered" evidence="2">
    <location>
        <begin position="409"/>
        <end position="447"/>
    </location>
</feature>
<feature type="compositionally biased region" description="Pro residues" evidence="2">
    <location>
        <begin position="3614"/>
        <end position="3634"/>
    </location>
</feature>
<feature type="region of interest" description="Disordered" evidence="2">
    <location>
        <begin position="2339"/>
        <end position="3069"/>
    </location>
</feature>
<feature type="compositionally biased region" description="Basic and acidic residues" evidence="2">
    <location>
        <begin position="2532"/>
        <end position="2543"/>
    </location>
</feature>
<feature type="region of interest" description="Disordered" evidence="2">
    <location>
        <begin position="1246"/>
        <end position="1340"/>
    </location>
</feature>
<feature type="compositionally biased region" description="Basic residues" evidence="2">
    <location>
        <begin position="2622"/>
        <end position="2631"/>
    </location>
</feature>
<dbReference type="Proteomes" id="UP000757232">
    <property type="component" value="Unassembled WGS sequence"/>
</dbReference>
<feature type="region of interest" description="Disordered" evidence="2">
    <location>
        <begin position="2035"/>
        <end position="2158"/>
    </location>
</feature>
<feature type="region of interest" description="Disordered" evidence="2">
    <location>
        <begin position="1413"/>
        <end position="1443"/>
    </location>
</feature>
<feature type="compositionally biased region" description="Low complexity" evidence="2">
    <location>
        <begin position="2422"/>
        <end position="2451"/>
    </location>
</feature>
<feature type="region of interest" description="Disordered" evidence="2">
    <location>
        <begin position="737"/>
        <end position="782"/>
    </location>
</feature>
<keyword evidence="1" id="KW-0175">Coiled coil</keyword>
<feature type="compositionally biased region" description="Polar residues" evidence="2">
    <location>
        <begin position="1599"/>
        <end position="1609"/>
    </location>
</feature>
<feature type="coiled-coil region" evidence="1">
    <location>
        <begin position="3266"/>
        <end position="3324"/>
    </location>
</feature>
<feature type="region of interest" description="Disordered" evidence="2">
    <location>
        <begin position="3220"/>
        <end position="3239"/>
    </location>
</feature>
<feature type="compositionally biased region" description="Low complexity" evidence="2">
    <location>
        <begin position="1133"/>
        <end position="1155"/>
    </location>
</feature>
<dbReference type="SUPFAM" id="SSF50729">
    <property type="entry name" value="PH domain-like"/>
    <property type="match status" value="1"/>
</dbReference>
<feature type="compositionally biased region" description="Low complexity" evidence="2">
    <location>
        <begin position="324"/>
        <end position="335"/>
    </location>
</feature>
<feature type="compositionally biased region" description="Low complexity" evidence="2">
    <location>
        <begin position="30"/>
        <end position="48"/>
    </location>
</feature>
<feature type="compositionally biased region" description="Basic and acidic residues" evidence="2">
    <location>
        <begin position="2864"/>
        <end position="2877"/>
    </location>
</feature>
<feature type="compositionally biased region" description="Pro residues" evidence="2">
    <location>
        <begin position="2689"/>
        <end position="2735"/>
    </location>
</feature>
<gene>
    <name evidence="4" type="ORF">A7U60_g2411</name>
</gene>
<feature type="coiled-coil region" evidence="1">
    <location>
        <begin position="3106"/>
        <end position="3180"/>
    </location>
</feature>
<feature type="compositionally biased region" description="Polar residues" evidence="2">
    <location>
        <begin position="279"/>
        <end position="301"/>
    </location>
</feature>
<feature type="compositionally biased region" description="Pro residues" evidence="2">
    <location>
        <begin position="3047"/>
        <end position="3065"/>
    </location>
</feature>
<feature type="compositionally biased region" description="Low complexity" evidence="2">
    <location>
        <begin position="1647"/>
        <end position="1660"/>
    </location>
</feature>
<feature type="region of interest" description="Disordered" evidence="2">
    <location>
        <begin position="3518"/>
        <end position="3651"/>
    </location>
</feature>
<feature type="region of interest" description="Disordered" evidence="2">
    <location>
        <begin position="1634"/>
        <end position="1678"/>
    </location>
</feature>
<feature type="compositionally biased region" description="Low complexity" evidence="2">
    <location>
        <begin position="409"/>
        <end position="419"/>
    </location>
</feature>
<evidence type="ECO:0000313" key="5">
    <source>
        <dbReference type="Proteomes" id="UP000757232"/>
    </source>
</evidence>
<dbReference type="EMBL" id="LNZH02000134">
    <property type="protein sequence ID" value="OCB90400.1"/>
    <property type="molecule type" value="Genomic_DNA"/>
</dbReference>
<proteinExistence type="predicted"/>
<feature type="region of interest" description="Disordered" evidence="2">
    <location>
        <begin position="1704"/>
        <end position="1868"/>
    </location>
</feature>
<dbReference type="InterPro" id="IPR001849">
    <property type="entry name" value="PH_domain"/>
</dbReference>
<comment type="caution">
    <text evidence="4">The sequence shown here is derived from an EMBL/GenBank/DDBJ whole genome shotgun (WGS) entry which is preliminary data.</text>
</comment>
<evidence type="ECO:0000256" key="2">
    <source>
        <dbReference type="SAM" id="MobiDB-lite"/>
    </source>
</evidence>
<feature type="compositionally biased region" description="Low complexity" evidence="2">
    <location>
        <begin position="436"/>
        <end position="447"/>
    </location>
</feature>
<feature type="compositionally biased region" description="Low complexity" evidence="2">
    <location>
        <begin position="737"/>
        <end position="755"/>
    </location>
</feature>
<feature type="compositionally biased region" description="Low complexity" evidence="2">
    <location>
        <begin position="1297"/>
        <end position="1319"/>
    </location>
</feature>
<feature type="region of interest" description="Disordered" evidence="2">
    <location>
        <begin position="252"/>
        <end position="386"/>
    </location>
</feature>
<dbReference type="OrthoDB" id="2507336at2759"/>
<feature type="compositionally biased region" description="Pro residues" evidence="2">
    <location>
        <begin position="1156"/>
        <end position="1173"/>
    </location>
</feature>
<feature type="compositionally biased region" description="Low complexity" evidence="2">
    <location>
        <begin position="2921"/>
        <end position="2943"/>
    </location>
</feature>
<feature type="compositionally biased region" description="Basic and acidic residues" evidence="2">
    <location>
        <begin position="2371"/>
        <end position="2381"/>
    </location>
</feature>
<dbReference type="CDD" id="cd06503">
    <property type="entry name" value="ATP-synt_Fo_b"/>
    <property type="match status" value="1"/>
</dbReference>
<feature type="compositionally biased region" description="Low complexity" evidence="2">
    <location>
        <begin position="1754"/>
        <end position="1781"/>
    </location>
</feature>
<name>A0A9Q5I2B1_SANBA</name>
<feature type="region of interest" description="Disordered" evidence="2">
    <location>
        <begin position="1098"/>
        <end position="1204"/>
    </location>
</feature>
<dbReference type="SMART" id="SM00233">
    <property type="entry name" value="PH"/>
    <property type="match status" value="1"/>
</dbReference>
<feature type="compositionally biased region" description="Pro residues" evidence="2">
    <location>
        <begin position="1827"/>
        <end position="1840"/>
    </location>
</feature>
<feature type="compositionally biased region" description="Pro residues" evidence="2">
    <location>
        <begin position="2497"/>
        <end position="2515"/>
    </location>
</feature>
<feature type="compositionally biased region" description="Polar residues" evidence="2">
    <location>
        <begin position="49"/>
        <end position="62"/>
    </location>
</feature>
<feature type="region of interest" description="Disordered" evidence="2">
    <location>
        <begin position="1"/>
        <end position="80"/>
    </location>
</feature>
<feature type="compositionally biased region" description="Low complexity" evidence="2">
    <location>
        <begin position="767"/>
        <end position="779"/>
    </location>
</feature>
<accession>A0A9Q5I2B1</accession>
<feature type="compositionally biased region" description="Low complexity" evidence="2">
    <location>
        <begin position="1110"/>
        <end position="1121"/>
    </location>
</feature>
<feature type="compositionally biased region" description="Low complexity" evidence="2">
    <location>
        <begin position="303"/>
        <end position="317"/>
    </location>
</feature>
<feature type="region of interest" description="Disordered" evidence="2">
    <location>
        <begin position="937"/>
        <end position="1009"/>
    </location>
</feature>
<feature type="compositionally biased region" description="Low complexity" evidence="2">
    <location>
        <begin position="1264"/>
        <end position="1287"/>
    </location>
</feature>
<feature type="region of interest" description="Disordered" evidence="2">
    <location>
        <begin position="794"/>
        <end position="921"/>
    </location>
</feature>
<feature type="compositionally biased region" description="Basic and acidic residues" evidence="2">
    <location>
        <begin position="1"/>
        <end position="14"/>
    </location>
</feature>
<feature type="compositionally biased region" description="Low complexity" evidence="2">
    <location>
        <begin position="1708"/>
        <end position="1719"/>
    </location>
</feature>
<reference evidence="4" key="1">
    <citation type="submission" date="2016-06" db="EMBL/GenBank/DDBJ databases">
        <title>Draft Genome sequence of the fungus Inonotus baumii.</title>
        <authorList>
            <person name="Zhu H."/>
            <person name="Lin W."/>
        </authorList>
    </citation>
    <scope>NUCLEOTIDE SEQUENCE</scope>
    <source>
        <strain evidence="4">821</strain>
    </source>
</reference>
<feature type="compositionally biased region" description="Low complexity" evidence="2">
    <location>
        <begin position="985"/>
        <end position="1000"/>
    </location>
</feature>
<protein>
    <recommendedName>
        <fullName evidence="3">PH domain-containing protein</fullName>
    </recommendedName>
</protein>
<evidence type="ECO:0000256" key="1">
    <source>
        <dbReference type="SAM" id="Coils"/>
    </source>
</evidence>
<feature type="region of interest" description="Disordered" evidence="2">
    <location>
        <begin position="1534"/>
        <end position="1609"/>
    </location>
</feature>
<feature type="compositionally biased region" description="Basic and acidic residues" evidence="2">
    <location>
        <begin position="2573"/>
        <end position="2597"/>
    </location>
</feature>
<feature type="coiled-coil region" evidence="1">
    <location>
        <begin position="3381"/>
        <end position="3439"/>
    </location>
</feature>
<dbReference type="PANTHER" id="PTHR34491">
    <property type="entry name" value="A-TYPE INCLUSION PROTEIN, PUTATIVE-RELATED"/>
    <property type="match status" value="1"/>
</dbReference>
<feature type="domain" description="PH" evidence="3">
    <location>
        <begin position="469"/>
        <end position="600"/>
    </location>
</feature>
<feature type="compositionally biased region" description="Low complexity" evidence="2">
    <location>
        <begin position="362"/>
        <end position="386"/>
    </location>
</feature>
<feature type="compositionally biased region" description="Low complexity" evidence="2">
    <location>
        <begin position="266"/>
        <end position="278"/>
    </location>
</feature>
<feature type="compositionally biased region" description="Pro residues" evidence="2">
    <location>
        <begin position="2386"/>
        <end position="2403"/>
    </location>
</feature>
<sequence length="3651" mass="395871">MSLTTDSERSDHEPSPAGLRSPLYGTATFGSLSPSSAPAPLSDSGASSTRLSYPSRSVTPSTADDGPRLRRVAISPTVSSYDSRRYTDSELYSDDNSINDAAEVEDALSHIDDDDSQVSRGDNWSSAYLSSAVSATSRNATGSYATATTEPLNFEHERRSLSTISEQTEVHSLNSGVGMGTSILQSLFSRPTSLFSAAARSLYGAPTSPLTPPSTVGTGIRPATPERHFKPPPPTGRRVGNLVASFESDIAQSRPGSVPLGPRSPSPFSNSSRPTSPTKSTHSRSYTDSAYTHSRSNTEGSISLAGHSQSASYSSYLSPPPPTSALSHSTLSGSSETERPRSPLSSVRNTVAAWKERSPEKTSASTSRSVASQSVVSGPSYSSSSMSSLGLGLGGGFFSLRRRAALSATSGGSRSRGAAPSYTDDFGSTNGSGTDIRSLGRSGSVRSVGGSSILDMSELGSFIRGNQDPLRVGYLWYLNVHAPPPFRWQRCRAILYPNTLLLTWLAPGGGRGVVTLDLVNCNEVRSVPSPSHVSARDDIGTIAARLQMDEGGSGVDNYDLIEMLCPFQLLYSDGAERLAAESARERVQWVGAIWDALDRATAPPDRSMTVSPTGSIRTIRSATSSIVSSGSGSGSATTTYLPPLDTIPDLSDLDTTFTRALSRGNSFTSNSLSSFAMARSRSSDDGAISGRGGLLHPLVARSIEIAPSRSSSLRRTSSLADLDAEFASVLRGSGITFDSDTGTRTRSRGGSSRFSARWTHVPSEHGASSTISPSESASATGVTRRVRASTFYSQSEPTFTQLSSQSSTSSEGTQIIPSSLSLRGTSSASLLGDSHDGPPTSEDSQRVRSPTTPTRARSPDTLYSSTSGLLRASAVRRRTPRSTRTYSRSVSTRGGPTTTSTSDKENEVDEPSQWSSLQGSYTSTSIEYSEYLRTLASSDSGEPLSELSPKQKRVKQATPKKPVSESDDDVFVTPTASRSASSYHSLPGTPTPSSSSIPTSEFDTAMKAPSTEFVTADICPSEPPSTEYTTAPVCPSTPPATEYFTAECRCQRQPPSLPEQISSLTPSLSLTSVSEEKPIETEVASLYAPTIPSLIEEANIPLPESEEELVSPPSESTQLSPSPLPSPKIISATPSSVSETSVVTTTSLTPSTEPSIPAPSSPSSPSIPSPSSPSSPSSVEYKSESSRTPKSRSLYVPSQSPKSVSWTLSDYESSLFMPSPSLQSVPIQEPQGDISFETSFMRPGVSEMLSEQSPSPFLPKGMEVSGLSSTVSPSSTTVATTSSISETPTATRTWDASTPTPSSVSTTSSLSSTQVSGLTPSSAFLEVPPARGPRRTPTPSSLTLISYVEGSEIHSSEPYTEASSLTPSSPFEDEGVLGRTVTVSRTPSSVSSISTASMRSSIFAPTEYGVESPHTVPTLLSSRSATPRPMTPRDVPLPSSPSLSIVTATPSASISTPRSDAQTLTSVVTSDILEVPREEILTHDVNRLLRYLHDLDQIRGGETQDIKDHLGRIEDELRDLADFLRKPAATLKDTSVGSSVPIPRTPQAVPREHVSPAQLPTAIVQEPSATSASTVPLPVPEPRGMRTPEARTPIPSLTPPQQLAMSLSYSPSTVSRDLSILESPRSDDLLSLRDYPAVPISPPGSPSSPSSFGSGWPSSSTDAPFPPSSVTPSTVTRSSVVPGFEEVSDLTAESPFLRATTPFPVPSPLASLASAESALPLPPQSSTPSGEADVSPRAAGPYGGSPLPTPSPLEPSSVRSSLSMATAPPSSSMPSSSPPSTAREGPTIEIRQPASPVVSISEVEGIPSPAPPASAALSRSQMDELPEPTPVFPVPPPGMPVPEILDLQTVPPSPSISVPTARPSPQPSRALDELRDLLEDLRGQAQALWNGQLAANRLLENLAQREVPAAPAPEAEREELGNRLRNIEGLLDGILRDLARAIPEEPTSEISSETSSALRRYIDRLRDRRHEPIHMPTPVRAPPPALDSEWLEFLSEPPPVAEQPIQGPPPLVSLYRRAPRRRRESISPPVSIEWPIRSRSVPPSPPSLRLRDTRSPWTRPRVPRSDFYPESPYDDTGRPSPFDLRDQGHPRPPRRPLSTRVGGRRLHDRDEDIDMLDNIHRLRRQRRPGTDGRVDVTVPGAGERSPSFEVVPPPPHSAPPAMGHEIPDFDTVQVPGAPPPQPQPVPGGPVGAPPGILLPGMMPMGPPPQFDEMLNLLRQNRLAQTASIDQQREIMRYMRALNQWLERDVRDRHAEMRAIAGRVDDLRDLLRGQAPGGVPMPMPQAPPGQPTGAPGQTFIVPPMPAGMPPIMPQMPMPQMPITPIGSGPPVVPPFYPGTEPGFIPPRPGEMEPPVIPPRPGGYSPPSHMRPRPGDYADERSSRTPSPFIPPRPASMMPIPPPVMGPQQPVTIIPPPRPIDVQRSTTRSSSPRSSRSRTPSPSRMPSVHVHVPSPQPQPPPTVVRMGDQGLPSHMPSGPLHPDIAGTYSRPSTVAPQQPTQPPIVIAPPAPVPPPLGAPSAYPGEQPTQPIVIRTERSPSLRRDQPVVVVPPSPSRRESPTRVVVTAPSARSRRSYRDHSRSPPERLHRAPTRYSERDRPSRRRSPSEYSPRRRRRESEERDRPRRSRSRSRSRSPPPPPMVIRTESRPPMEPMPPTQIVVPPTQGPPPIIAQPPMERFPSRYSSRSRSRTPPPVIIQQPPGPVAGYPPPPTGPPVVVAPPSHAPSQPPVVVPPPPSHVVYEEPHSPLPTHIPSMVPSQPQPPTVIQVPTSRVRSRTRSPRRSISPRDPGRRLRGRSRSPYSPERYHDDRDRRRPRSPYSPERYRDDRERRRPRSPYSPGRSRDRRRYGPEDEDYDRRRRPSPAHIEADRPRSPRERILRSPPVTAGYVPSRPPSVGPAYERPISPTRVVVQPRPRTPPPPERVTLGPAPAAPTYAGPEAAYEPPSQVITVPGERLERVPTRLEPSPTMVRMPSGRRTPTRLEPSPTVVRMPSGRRTPTRLEEVPPPISVQPSYHPSAEGAYPIPPPSPGAAYRSAIHGARSDTEPVIPVVPAPPGRVPTHGIPPEPIYAHDEGVPSVVRTHPPRPGSIIYEPRPPSGPGDLAFQDALREREERLEDQEHRFEDLAQAAVDAEERREQYFREHEEERDRILRENLGQHQEEIAQLREDFEHIREDAEHIRDEFEHALQQLPRPAGAPPLAEQPPVSGEVAEVTEGAVPTVEAERESIESVRPVPPPVSAPGVAAEGLPQLQEILDLLRAQQTENVQCKAEQTERFDILRDEIEQARADTKAECEERIRLLEDELARAREELEREREQRRAEELERIEREHADVIERDEAVRGQLSDITNLVQEQHEELARKRELMDERWAEKERRREEKQGRFDAMYEMLERILQEREQERREREEERAAAAQRPSIEAVLDELKRQNDQQIQLINSLTDAWRADSARQHEDTLNAVRATAQEMVPYNLTGYLDEFSKALAGEIRTLLGEVGRLHEQKRTLQFEIGTLLHWQAQYGPGGQFEPDWQLFRHPTAGPLAPQPPPPGGGMPPGPPPPGPEEPPPPARPAWRTVQQRQPRRRRTRPEAGGPQQPPPGQTLAPQEPIPHPPSWSTWQPNPAFVPTPPPPGASTLLVPPPSGPTGLFGPRSPSGTMYPT</sequence>
<feature type="compositionally biased region" description="Polar residues" evidence="2">
    <location>
        <begin position="426"/>
        <end position="435"/>
    </location>
</feature>
<feature type="compositionally biased region" description="Pro residues" evidence="2">
    <location>
        <begin position="3535"/>
        <end position="3562"/>
    </location>
</feature>
<feature type="compositionally biased region" description="Low complexity" evidence="2">
    <location>
        <begin position="882"/>
        <end position="901"/>
    </location>
</feature>
<feature type="region of interest" description="Disordered" evidence="2">
    <location>
        <begin position="205"/>
        <end position="240"/>
    </location>
</feature>
<feature type="compositionally biased region" description="Low complexity" evidence="2">
    <location>
        <begin position="800"/>
        <end position="831"/>
    </location>
</feature>
<evidence type="ECO:0000259" key="3">
    <source>
        <dbReference type="SMART" id="SM00233"/>
    </source>
</evidence>
<feature type="compositionally biased region" description="Polar residues" evidence="2">
    <location>
        <begin position="847"/>
        <end position="868"/>
    </location>
</feature>
<dbReference type="PANTHER" id="PTHR34491:SF38">
    <property type="entry name" value="CENTROSOMIN N-TERMINAL MOTIF 1 DOMAIN-CONTAINING PROTEIN-RELATED"/>
    <property type="match status" value="1"/>
</dbReference>
<feature type="compositionally biased region" description="Polar residues" evidence="2">
    <location>
        <begin position="974"/>
        <end position="984"/>
    </location>
</feature>